<organism evidence="1 2">
    <name type="scientific">Devosia epidermidihirudinis</name>
    <dbReference type="NCBI Taxonomy" id="1293439"/>
    <lineage>
        <taxon>Bacteria</taxon>
        <taxon>Pseudomonadati</taxon>
        <taxon>Pseudomonadota</taxon>
        <taxon>Alphaproteobacteria</taxon>
        <taxon>Hyphomicrobiales</taxon>
        <taxon>Devosiaceae</taxon>
        <taxon>Devosia</taxon>
    </lineage>
</organism>
<sequence length="251" mass="26649">MQGECFVSFNFAAHQGFLIDLDGTLASGHHLLPGARDLLAATADRFAIVSNDSEHTPEQLARRFREWRLPIPAERIVLAGVAALEAAAETHPSGRLLLLGSPALRRLARNMGFELVERGADTVIVARDRQFSYAKLAMAARAVRDGAEVLVACPDLSHPGADGYPVPEAGALAAALFAVTGPVPHRVIGKPQPELFRHACTRIGVAPEQCVVIGDNPRTDGAGAGGLGVPFWQVVPGQLPELLRDTVTPVL</sequence>
<name>A0A0F5QDH2_9HYPH</name>
<evidence type="ECO:0000313" key="1">
    <source>
        <dbReference type="EMBL" id="KKC38771.1"/>
    </source>
</evidence>
<dbReference type="PANTHER" id="PTHR19288">
    <property type="entry name" value="4-NITROPHENYLPHOSPHATASE-RELATED"/>
    <property type="match status" value="1"/>
</dbReference>
<gene>
    <name evidence="1" type="ORF">WH87_07650</name>
</gene>
<dbReference type="Proteomes" id="UP000033411">
    <property type="component" value="Unassembled WGS sequence"/>
</dbReference>
<keyword evidence="2" id="KW-1185">Reference proteome</keyword>
<protein>
    <recommendedName>
        <fullName evidence="3">Haloacid dehalogenase</fullName>
    </recommendedName>
</protein>
<dbReference type="GO" id="GO:0005737">
    <property type="term" value="C:cytoplasm"/>
    <property type="evidence" value="ECO:0007669"/>
    <property type="project" value="TreeGrafter"/>
</dbReference>
<comment type="caution">
    <text evidence="1">The sequence shown here is derived from an EMBL/GenBank/DDBJ whole genome shotgun (WGS) entry which is preliminary data.</text>
</comment>
<dbReference type="InterPro" id="IPR036412">
    <property type="entry name" value="HAD-like_sf"/>
</dbReference>
<proteinExistence type="predicted"/>
<reference evidence="1 2" key="1">
    <citation type="submission" date="2015-03" db="EMBL/GenBank/DDBJ databases">
        <authorList>
            <person name="Lepp D."/>
            <person name="Hassan Y.I."/>
            <person name="Li X.-Z."/>
            <person name="Zhou T."/>
        </authorList>
    </citation>
    <scope>NUCLEOTIDE SEQUENCE [LARGE SCALE GENOMIC DNA]</scope>
    <source>
        <strain evidence="1 2">E84</strain>
    </source>
</reference>
<dbReference type="PANTHER" id="PTHR19288:SF46">
    <property type="entry name" value="HALOACID DEHALOGENASE-LIKE HYDROLASE DOMAIN-CONTAINING PROTEIN 2"/>
    <property type="match status" value="1"/>
</dbReference>
<dbReference type="PATRIC" id="fig|1293439.3.peg.1102"/>
<dbReference type="GO" id="GO:0016791">
    <property type="term" value="F:phosphatase activity"/>
    <property type="evidence" value="ECO:0007669"/>
    <property type="project" value="TreeGrafter"/>
</dbReference>
<dbReference type="EMBL" id="LANJ01000012">
    <property type="protein sequence ID" value="KKC38771.1"/>
    <property type="molecule type" value="Genomic_DNA"/>
</dbReference>
<dbReference type="STRING" id="1293439.WH87_07650"/>
<dbReference type="Gene3D" id="3.40.50.1000">
    <property type="entry name" value="HAD superfamily/HAD-like"/>
    <property type="match status" value="2"/>
</dbReference>
<dbReference type="SUPFAM" id="SSF56784">
    <property type="entry name" value="HAD-like"/>
    <property type="match status" value="1"/>
</dbReference>
<accession>A0A0F5QDH2</accession>
<dbReference type="InterPro" id="IPR023214">
    <property type="entry name" value="HAD_sf"/>
</dbReference>
<dbReference type="AlphaFoldDB" id="A0A0F5QDH2"/>
<dbReference type="Pfam" id="PF13242">
    <property type="entry name" value="Hydrolase_like"/>
    <property type="match status" value="1"/>
</dbReference>
<dbReference type="Pfam" id="PF13344">
    <property type="entry name" value="Hydrolase_6"/>
    <property type="match status" value="1"/>
</dbReference>
<evidence type="ECO:0008006" key="3">
    <source>
        <dbReference type="Google" id="ProtNLM"/>
    </source>
</evidence>
<dbReference type="InterPro" id="IPR006357">
    <property type="entry name" value="HAD-SF_hydro_IIA"/>
</dbReference>
<evidence type="ECO:0000313" key="2">
    <source>
        <dbReference type="Proteomes" id="UP000033411"/>
    </source>
</evidence>